<evidence type="ECO:0000313" key="5">
    <source>
        <dbReference type="EMBL" id="PVU88493.1"/>
    </source>
</evidence>
<dbReference type="PANTHER" id="PTHR47942">
    <property type="entry name" value="TETRATRICOPEPTIDE REPEAT (TPR)-LIKE SUPERFAMILY PROTEIN-RELATED"/>
    <property type="match status" value="1"/>
</dbReference>
<comment type="caution">
    <text evidence="5">The sequence shown here is derived from an EMBL/GenBank/DDBJ whole genome shotgun (WGS) entry which is preliminary data.</text>
</comment>
<dbReference type="Pfam" id="PF01535">
    <property type="entry name" value="PPR"/>
    <property type="match status" value="4"/>
</dbReference>
<feature type="compositionally biased region" description="Basic and acidic residues" evidence="3">
    <location>
        <begin position="159"/>
        <end position="170"/>
    </location>
</feature>
<sequence length="1510" mass="172176">MNCKIKSTSFCLNPRILFGFGFVTKISLFTTFAWSIKIHPVLSSMLNSKINLCFCKANTNRNIFNYKPKNSFLYSIGNFDQSPQKPPDTQHPIYPHFQNQKLINALLPSSYNHKIIRKYHAFDKNLNRTKFQSKTNRSYAKIPKDSIDNKHFIPNSKSPKSDELMKEKNNHTHNSNPSLIYNNTKSTTNEKKPNGNESIDIPSVSDTESITNHFAPRDKVHKGLIYNAITLSQGDQNQLISFCEHILSKDLQDAETMFAMYKHLQKNNLSRFFSIRFIQKFLNFIKYSGSQSFAKSHGVQKTKAIEPRTAVDMILHVLEDRQSYGFLVKEGEYEELLQALSQDTSKSSEHEVMDLVEAILERARNFEPGSFFMTDRGFHKIIKGFASRGHVRGALWCYNKMISESDLLLKMSFKHKISETEKMALYKASNNIKPSFFTVSLITQLLQNKQMRGSLFKIWANLVLSGSNVPVSVHRGMIRMLVRRNKIEDALWVIKIARSLPTSNKNSDTDQQPQTGREGWNSNADIAQIIQAIGNEDSDVVLGESSNISDLRINARAAAENILLVSPIDLGMYSMVIQAAVSQGQSELVEQLFNELVESGVVPNKETFGFLATMYADKGRIDKVKAILHSVYFADNKHQQSKNIRENEDLLDIQFFVPLLYCYICSNKVNEAAELLVTWNEISNKTMTNEKLTSALIKIYRAVGRPELAAKLGENDLNLPIFNEIRNNLIPKTPENFGTDKIKINEKTISKVLDSAIKSSKLYKSKTEIYYYQQKIASHLETYNLEGSVQVLEEILSKNILPSRTIIFQLLYGFLDCDALDMFELLAEYYHNTFGEPLSMPLYTRWIQELSRRGDAKGAYAVLQQIIDRGLIPSEINYCMVIQACSLRGWTKQADELFREMEDPQSPVKPGISTWVSLIEAHVSSGDVLGAHSILNDIIYRSLIPRSMVPTRAFNNLIMGYLYLRQGQKAINVYETMLKSNVKPNRFTFAALMHAYSRERKIKNCVKILDQMLKSGIEPDSAIYSILIAVYGLMVDIRGAEGVFRRAELQNEKYLQARMNSPSIQLARVMIPSGNSQDTYLRSIGPGGGSTETLRSDIDTRIHPKDQSVISSSVIDPVVLVMMIKAYSRAKNLEKVVLFWKRLLQSYPILKINPRHQSGRNVAVTADFHVSSMTTLLKVFLRVLDRDEFFSKIKSMSDVSEWSDHTITTPNTNLISDEKLPDQQNLLEKNSENVESNDIQDKNLDDIILNAKDISTSTESQDVDGGTEKTEEKVVDPDVEGVIRVENTSEILKEISMQLIEVFNEAKMNRFLFEISHINYYISCLILSSQYKEIIDTLAQCKPTQTEPLDSEYNTLRQIQNSGGEHKEYQNLIRLRISEQNTIYLLGRLRLTESTRMKIESEIKKRTDELTSRYRLLSLQPRWVKNKGFGEDIYGGQSPEGTLSNDEKSGKGKAPTLDAYLINDIMIFELKRKLDALTYDRDQLLRIVKLWSNFVDSKVVKDIANTLDNN</sequence>
<feature type="repeat" description="PPR" evidence="2">
    <location>
        <begin position="950"/>
        <end position="984"/>
    </location>
</feature>
<accession>A0A2T9Y833</accession>
<dbReference type="EMBL" id="MBFT01000621">
    <property type="protein sequence ID" value="PVU88493.1"/>
    <property type="molecule type" value="Genomic_DNA"/>
</dbReference>
<evidence type="ECO:0000256" key="1">
    <source>
        <dbReference type="ARBA" id="ARBA00022737"/>
    </source>
</evidence>
<dbReference type="InterPro" id="IPR051222">
    <property type="entry name" value="PPR/CCM1_RNA-binding"/>
</dbReference>
<dbReference type="Gene3D" id="1.25.40.10">
    <property type="entry name" value="Tetratricopeptide repeat domain"/>
    <property type="match status" value="4"/>
</dbReference>
<feature type="repeat" description="PPR" evidence="2">
    <location>
        <begin position="985"/>
        <end position="1019"/>
    </location>
</feature>
<dbReference type="PANTHER" id="PTHR47942:SF78">
    <property type="entry name" value="PENTATRICOPEPTIDE REPEAT PROTEIN (AFU_ORTHOLOGUE AFUA_4G07240)"/>
    <property type="match status" value="1"/>
</dbReference>
<evidence type="ECO:0008006" key="7">
    <source>
        <dbReference type="Google" id="ProtNLM"/>
    </source>
</evidence>
<keyword evidence="1" id="KW-0677">Repeat</keyword>
<dbReference type="InterPro" id="IPR002885">
    <property type="entry name" value="PPR_rpt"/>
</dbReference>
<feature type="compositionally biased region" description="Basic and acidic residues" evidence="3">
    <location>
        <begin position="142"/>
        <end position="151"/>
    </location>
</feature>
<evidence type="ECO:0000256" key="3">
    <source>
        <dbReference type="SAM" id="MobiDB-lite"/>
    </source>
</evidence>
<feature type="compositionally biased region" description="Polar residues" evidence="3">
    <location>
        <begin position="172"/>
        <end position="187"/>
    </location>
</feature>
<reference evidence="5 6" key="1">
    <citation type="journal article" date="2018" name="MBio">
        <title>Comparative Genomics Reveals the Core Gene Toolbox for the Fungus-Insect Symbiosis.</title>
        <authorList>
            <person name="Wang Y."/>
            <person name="Stata M."/>
            <person name="Wang W."/>
            <person name="Stajich J.E."/>
            <person name="White M.M."/>
            <person name="Moncalvo J.M."/>
        </authorList>
    </citation>
    <scope>NUCLEOTIDE SEQUENCE [LARGE SCALE GENOMIC DNA]</scope>
    <source>
        <strain evidence="5 6">AUS-77-4</strain>
    </source>
</reference>
<dbReference type="STRING" id="61424.A0A2T9Y833"/>
<evidence type="ECO:0000256" key="4">
    <source>
        <dbReference type="SAM" id="Phobius"/>
    </source>
</evidence>
<feature type="transmembrane region" description="Helical" evidence="4">
    <location>
        <begin position="16"/>
        <end position="36"/>
    </location>
</feature>
<evidence type="ECO:0000256" key="2">
    <source>
        <dbReference type="PROSITE-ProRule" id="PRU00708"/>
    </source>
</evidence>
<dbReference type="PROSITE" id="PS51375">
    <property type="entry name" value="PPR"/>
    <property type="match status" value="3"/>
</dbReference>
<organism evidence="5 6">
    <name type="scientific">Furculomyces boomerangus</name>
    <dbReference type="NCBI Taxonomy" id="61424"/>
    <lineage>
        <taxon>Eukaryota</taxon>
        <taxon>Fungi</taxon>
        <taxon>Fungi incertae sedis</taxon>
        <taxon>Zoopagomycota</taxon>
        <taxon>Kickxellomycotina</taxon>
        <taxon>Harpellomycetes</taxon>
        <taxon>Harpellales</taxon>
        <taxon>Harpellaceae</taxon>
        <taxon>Furculomyces</taxon>
    </lineage>
</organism>
<gene>
    <name evidence="5" type="ORF">BB559_005556</name>
</gene>
<keyword evidence="4" id="KW-0812">Transmembrane</keyword>
<dbReference type="NCBIfam" id="TIGR00756">
    <property type="entry name" value="PPR"/>
    <property type="match status" value="2"/>
</dbReference>
<dbReference type="OrthoDB" id="185373at2759"/>
<feature type="repeat" description="PPR" evidence="2">
    <location>
        <begin position="569"/>
        <end position="603"/>
    </location>
</feature>
<proteinExistence type="predicted"/>
<dbReference type="Proteomes" id="UP000245699">
    <property type="component" value="Unassembled WGS sequence"/>
</dbReference>
<keyword evidence="4" id="KW-1133">Transmembrane helix</keyword>
<evidence type="ECO:0000313" key="6">
    <source>
        <dbReference type="Proteomes" id="UP000245699"/>
    </source>
</evidence>
<dbReference type="InterPro" id="IPR011990">
    <property type="entry name" value="TPR-like_helical_dom_sf"/>
</dbReference>
<feature type="region of interest" description="Disordered" evidence="3">
    <location>
        <begin position="133"/>
        <end position="203"/>
    </location>
</feature>
<dbReference type="Pfam" id="PF13041">
    <property type="entry name" value="PPR_2"/>
    <property type="match status" value="1"/>
</dbReference>
<protein>
    <recommendedName>
        <fullName evidence="7">Pentacotripeptide-repeat region of PRORP domain-containing protein</fullName>
    </recommendedName>
</protein>
<keyword evidence="4" id="KW-0472">Membrane</keyword>
<keyword evidence="6" id="KW-1185">Reference proteome</keyword>
<name>A0A2T9Y833_9FUNG</name>